<dbReference type="InterPro" id="IPR041118">
    <property type="entry name" value="Rx_N"/>
</dbReference>
<proteinExistence type="inferred from homology"/>
<dbReference type="Proteomes" id="UP000324897">
    <property type="component" value="Unassembled WGS sequence"/>
</dbReference>
<dbReference type="InterPro" id="IPR027417">
    <property type="entry name" value="P-loop_NTPase"/>
</dbReference>
<evidence type="ECO:0000259" key="9">
    <source>
        <dbReference type="Pfam" id="PF18052"/>
    </source>
</evidence>
<evidence type="ECO:0000256" key="4">
    <source>
        <dbReference type="ARBA" id="ARBA00022741"/>
    </source>
</evidence>
<evidence type="ECO:0000259" key="8">
    <source>
        <dbReference type="Pfam" id="PF00931"/>
    </source>
</evidence>
<evidence type="ECO:0000313" key="13">
    <source>
        <dbReference type="Proteomes" id="UP000324897"/>
    </source>
</evidence>
<name>A0A5J9UBS3_9POAL</name>
<evidence type="ECO:0000256" key="3">
    <source>
        <dbReference type="ARBA" id="ARBA00022737"/>
    </source>
</evidence>
<dbReference type="Pfam" id="PF25019">
    <property type="entry name" value="LRR_R13L1-DRL21"/>
    <property type="match status" value="1"/>
</dbReference>
<dbReference type="Gene3D" id="1.10.10.10">
    <property type="entry name" value="Winged helix-like DNA-binding domain superfamily/Winged helix DNA-binding domain"/>
    <property type="match status" value="1"/>
</dbReference>
<dbReference type="PRINTS" id="PR00364">
    <property type="entry name" value="DISEASERSIST"/>
</dbReference>
<protein>
    <recommendedName>
        <fullName evidence="14">NB-ARC domain-containing protein</fullName>
    </recommendedName>
</protein>
<dbReference type="PANTHER" id="PTHR36766:SF55">
    <property type="entry name" value="OS11G0492900 PROTEIN"/>
    <property type="match status" value="1"/>
</dbReference>
<dbReference type="OrthoDB" id="653625at2759"/>
<dbReference type="GO" id="GO:0005524">
    <property type="term" value="F:ATP binding"/>
    <property type="evidence" value="ECO:0007669"/>
    <property type="project" value="UniProtKB-KW"/>
</dbReference>
<dbReference type="Pfam" id="PF00560">
    <property type="entry name" value="LRR_1"/>
    <property type="match status" value="1"/>
</dbReference>
<evidence type="ECO:0000256" key="5">
    <source>
        <dbReference type="ARBA" id="ARBA00022821"/>
    </source>
</evidence>
<dbReference type="InterPro" id="IPR036388">
    <property type="entry name" value="WH-like_DNA-bd_sf"/>
</dbReference>
<dbReference type="SUPFAM" id="SSF52540">
    <property type="entry name" value="P-loop containing nucleoside triphosphate hydrolases"/>
    <property type="match status" value="1"/>
</dbReference>
<dbReference type="GO" id="GO:0042742">
    <property type="term" value="P:defense response to bacterium"/>
    <property type="evidence" value="ECO:0007669"/>
    <property type="project" value="UniProtKB-ARBA"/>
</dbReference>
<feature type="domain" description="Disease resistance N-terminal" evidence="9">
    <location>
        <begin position="14"/>
        <end position="99"/>
    </location>
</feature>
<dbReference type="GO" id="GO:0002758">
    <property type="term" value="P:innate immune response-activating signaling pathway"/>
    <property type="evidence" value="ECO:0007669"/>
    <property type="project" value="UniProtKB-ARBA"/>
</dbReference>
<keyword evidence="2" id="KW-0433">Leucine-rich repeat</keyword>
<evidence type="ECO:0000259" key="10">
    <source>
        <dbReference type="Pfam" id="PF23559"/>
    </source>
</evidence>
<dbReference type="Pfam" id="PF00931">
    <property type="entry name" value="NB-ARC"/>
    <property type="match status" value="1"/>
</dbReference>
<keyword evidence="13" id="KW-1185">Reference proteome</keyword>
<comment type="similarity">
    <text evidence="1">Belongs to the disease resistance NB-LRR family.</text>
</comment>
<dbReference type="InterPro" id="IPR002182">
    <property type="entry name" value="NB-ARC"/>
</dbReference>
<organism evidence="12 13">
    <name type="scientific">Eragrostis curvula</name>
    <name type="common">weeping love grass</name>
    <dbReference type="NCBI Taxonomy" id="38414"/>
    <lineage>
        <taxon>Eukaryota</taxon>
        <taxon>Viridiplantae</taxon>
        <taxon>Streptophyta</taxon>
        <taxon>Embryophyta</taxon>
        <taxon>Tracheophyta</taxon>
        <taxon>Spermatophyta</taxon>
        <taxon>Magnoliopsida</taxon>
        <taxon>Liliopsida</taxon>
        <taxon>Poales</taxon>
        <taxon>Poaceae</taxon>
        <taxon>PACMAD clade</taxon>
        <taxon>Chloridoideae</taxon>
        <taxon>Eragrostideae</taxon>
        <taxon>Eragrostidinae</taxon>
        <taxon>Eragrostis</taxon>
    </lineage>
</organism>
<dbReference type="Gramene" id="TVU20924">
    <property type="protein sequence ID" value="TVU20924"/>
    <property type="gene ID" value="EJB05_30530"/>
</dbReference>
<accession>A0A5J9UBS3</accession>
<dbReference type="Gene3D" id="1.10.8.430">
    <property type="entry name" value="Helical domain of apoptotic protease-activating factors"/>
    <property type="match status" value="1"/>
</dbReference>
<dbReference type="InterPro" id="IPR058922">
    <property type="entry name" value="WHD_DRP"/>
</dbReference>
<evidence type="ECO:0000256" key="1">
    <source>
        <dbReference type="ARBA" id="ARBA00008894"/>
    </source>
</evidence>
<dbReference type="Gene3D" id="1.20.5.4130">
    <property type="match status" value="1"/>
</dbReference>
<evidence type="ECO:0000256" key="6">
    <source>
        <dbReference type="ARBA" id="ARBA00022840"/>
    </source>
</evidence>
<evidence type="ECO:0008006" key="14">
    <source>
        <dbReference type="Google" id="ProtNLM"/>
    </source>
</evidence>
<dbReference type="PROSITE" id="PS51450">
    <property type="entry name" value="LRR"/>
    <property type="match status" value="1"/>
</dbReference>
<dbReference type="Pfam" id="PF18052">
    <property type="entry name" value="Rx_N"/>
    <property type="match status" value="1"/>
</dbReference>
<evidence type="ECO:0000256" key="7">
    <source>
        <dbReference type="SAM" id="MobiDB-lite"/>
    </source>
</evidence>
<feature type="region of interest" description="Disordered" evidence="7">
    <location>
        <begin position="1257"/>
        <end position="1283"/>
    </location>
</feature>
<dbReference type="GO" id="GO:0009626">
    <property type="term" value="P:plant-type hypersensitive response"/>
    <property type="evidence" value="ECO:0007669"/>
    <property type="project" value="UniProtKB-ARBA"/>
</dbReference>
<dbReference type="InterPro" id="IPR001611">
    <property type="entry name" value="Leu-rich_rpt"/>
</dbReference>
<dbReference type="PANTHER" id="PTHR36766">
    <property type="entry name" value="PLANT BROAD-SPECTRUM MILDEW RESISTANCE PROTEIN RPW8"/>
    <property type="match status" value="1"/>
</dbReference>
<reference evidence="12 13" key="1">
    <citation type="journal article" date="2019" name="Sci. Rep.">
        <title>A high-quality genome of Eragrostis curvula grass provides insights into Poaceae evolution and supports new strategies to enhance forage quality.</title>
        <authorList>
            <person name="Carballo J."/>
            <person name="Santos B.A.C.M."/>
            <person name="Zappacosta D."/>
            <person name="Garbus I."/>
            <person name="Selva J.P."/>
            <person name="Gallo C.A."/>
            <person name="Diaz A."/>
            <person name="Albertini E."/>
            <person name="Caccamo M."/>
            <person name="Echenique V."/>
        </authorList>
    </citation>
    <scope>NUCLEOTIDE SEQUENCE [LARGE SCALE GENOMIC DNA]</scope>
    <source>
        <strain evidence="13">cv. Victoria</strain>
        <tissue evidence="12">Leaf</tissue>
    </source>
</reference>
<dbReference type="Pfam" id="PF23559">
    <property type="entry name" value="WHD_DRP"/>
    <property type="match status" value="1"/>
</dbReference>
<evidence type="ECO:0000259" key="11">
    <source>
        <dbReference type="Pfam" id="PF25019"/>
    </source>
</evidence>
<dbReference type="GO" id="GO:0043531">
    <property type="term" value="F:ADP binding"/>
    <property type="evidence" value="ECO:0007669"/>
    <property type="project" value="InterPro"/>
</dbReference>
<keyword evidence="4" id="KW-0547">Nucleotide-binding</keyword>
<evidence type="ECO:0000256" key="2">
    <source>
        <dbReference type="ARBA" id="ARBA00022614"/>
    </source>
</evidence>
<feature type="domain" description="NB-ARC" evidence="8">
    <location>
        <begin position="182"/>
        <end position="344"/>
    </location>
</feature>
<sequence length="1534" mass="173828">MAELVAGVVVGPLLSLVKEKASNYLLDKYKVMEGMEEQHKILKRKLPAILDIIADAEKQSTHREGPKAWLEELKTVAYEANDVFDEFNYEALRRRAKENGHIRKLGMPGVKLLPTHNRVAFRHRMGEKLRRIVEAIEVLMAEMNTFGFKFQDQAQASKNWRQTDSIIVDPENIVSRSRDKERKEIVQILTDKSNTAALTVLPIFGMGGLGKTTLAQLVYNDPQVKKHFELHKWVCVSDEFDVADLANKICNSSDAKDLEKALQNLKEQIKGKRYIFVLDDVWNKDAYKWEKLKTCLQQGGVGSVVLTTTRYEDIAKLMGTIEARNIAVLDNKFIKEIIEKRAFDSEERPNDLVNMVDDMVKRCVGSPLAAKALGSVLRNKKTLTEWKAVSNASSICNDETGILPVLKLSYDDLPSDMKQCFAFCAVFPKDYEIDMDMLIKLWMANGFIPERKGARIETTALQIFREMVSRSFFQDVTKRIVDEGERREGYYSITTCKIHDLMHDVALSVMEGEVVVNSEENSSNIEFLQNTTRHLHFSSYGSETLDILNRSMNKMCLPIQTLMAGTYEVDDLQHLSKYSSLRALQLGHCSTMLMRPKHLPHLRYLDLSGTDIKSLPEDISIMYNLQTLNLSGCCNLGRLPKQIKYMVALRHLYTHGCRDLKYLPPELSLLTSLQTLTYFPVGCGFDCSNLRELQHLNIGGSLLLSQLENVKEQDAKAANLVNKKELRELSLSWSNKGHDEQHDHNNVLKGLKCPEGLQSLRLYSYQGTTFPMWMCMVQNMVELYLYDCNNSEKLPPFCHLTALEVLCLEGLQKLQSLCSGDTPFAFPKLKLLKLVRLQQFNTWCEKSWTNEKIIFPGLEKLSISRCEMLRALPEAPSLQEPDGGGIDTVPSAFPALKVLKLEYLQSFCEWEAVEAQGRPIIFPQLQELSIFSCKELIALPVAPLLGGSNSKHKEARSAFPALKVLTFKNLGTFCGWEPVNIAQGGQIIFPQLEELLIYECPELAALPEVTLLEASLGHDDRTAQPAFPELKDLKLYSLYRFNSWGVTGRAFDEQQTFPKLEIVLISNCPEVTTLPKAPKLIELEITESNPQIYPEIHRCINSLSKLKMSCEDSEKTLLAERNTFELVGGNREFPLKEMKLVGCNFLFSSTALALWTCFVQLKELTICYCDVLVNLPEKEFQSLLSLRSLTIYKCNSLVQYAQFAEQSTSERRQVLPQLESLSIEECAILVKVEVPASLKTLELYGCPQLEHIVFGDHQDKPPLNQGTSTEVMEPTDARKQPTSEKRGVLPQLEFLRIEECAILVQVEVPASLKKLVIEECPQLEHIVFGDGQQDKPALNQGTSNEVMVPTDVRELSSSSARDHFLPCLEYLKIWKCERLAEVLNLPPSLMTVGIYRCSNLRVLSGKLDALKDLEIDSCPELRSLESCLGELPSLERLYLSDCKRLASLPKGPQWYSSLGYLLIVDCPGIKSLPSSLRQRLPSIEETYLDARYEEKGAVDIQYRFVVTLLESAKLLQPKTWKYAIPEPSCRMFRA</sequence>
<feature type="non-terminal residue" evidence="12">
    <location>
        <position position="1"/>
    </location>
</feature>
<dbReference type="InterPro" id="IPR032675">
    <property type="entry name" value="LRR_dom_sf"/>
</dbReference>
<dbReference type="FunFam" id="1.10.10.10:FF:000322">
    <property type="entry name" value="Probable disease resistance protein At1g63360"/>
    <property type="match status" value="1"/>
</dbReference>
<keyword evidence="3" id="KW-0677">Repeat</keyword>
<dbReference type="InterPro" id="IPR056789">
    <property type="entry name" value="LRR_R13L1-DRL21"/>
</dbReference>
<dbReference type="EMBL" id="RWGY01000026">
    <property type="protein sequence ID" value="TVU20924.1"/>
    <property type="molecule type" value="Genomic_DNA"/>
</dbReference>
<dbReference type="Gene3D" id="3.80.10.10">
    <property type="entry name" value="Ribonuclease Inhibitor"/>
    <property type="match status" value="4"/>
</dbReference>
<keyword evidence="6" id="KW-0067">ATP-binding</keyword>
<feature type="domain" description="R13L1/DRL21-like LRR repeat region" evidence="11">
    <location>
        <begin position="690"/>
        <end position="810"/>
    </location>
</feature>
<keyword evidence="5" id="KW-0611">Plant defense</keyword>
<gene>
    <name evidence="12" type="ORF">EJB05_30530</name>
</gene>
<dbReference type="SUPFAM" id="SSF52058">
    <property type="entry name" value="L domain-like"/>
    <property type="match status" value="2"/>
</dbReference>
<comment type="caution">
    <text evidence="12">The sequence shown here is derived from an EMBL/GenBank/DDBJ whole genome shotgun (WGS) entry which is preliminary data.</text>
</comment>
<feature type="domain" description="Disease resistance protein winged helix" evidence="10">
    <location>
        <begin position="426"/>
        <end position="506"/>
    </location>
</feature>
<dbReference type="Gene3D" id="3.40.50.300">
    <property type="entry name" value="P-loop containing nucleotide triphosphate hydrolases"/>
    <property type="match status" value="1"/>
</dbReference>
<evidence type="ECO:0000313" key="12">
    <source>
        <dbReference type="EMBL" id="TVU20924.1"/>
    </source>
</evidence>
<dbReference type="InterPro" id="IPR042197">
    <property type="entry name" value="Apaf_helical"/>
</dbReference>